<dbReference type="RefSeq" id="WP_379691925.1">
    <property type="nucleotide sequence ID" value="NZ_JBHSXH010000003.1"/>
</dbReference>
<name>A0ABD5TSE9_9EURY</name>
<organism evidence="1 2">
    <name type="scientific">Halopelagius fulvigenes</name>
    <dbReference type="NCBI Taxonomy" id="1198324"/>
    <lineage>
        <taxon>Archaea</taxon>
        <taxon>Methanobacteriati</taxon>
        <taxon>Methanobacteriota</taxon>
        <taxon>Stenosarchaea group</taxon>
        <taxon>Halobacteria</taxon>
        <taxon>Halobacteriales</taxon>
        <taxon>Haloferacaceae</taxon>
    </lineage>
</organism>
<dbReference type="EMBL" id="JBHSXH010000003">
    <property type="protein sequence ID" value="MFC6823493.1"/>
    <property type="molecule type" value="Genomic_DNA"/>
</dbReference>
<sequence length="117" mass="12897">MTRETKGDVSDLFADLPRTTLPTATERAVARTRYPPDVQREQSVPDPHHSVKVPVEVEVPPWVLASAAWRASIADADLSDAALTDLLRDYVSLSLRFVTPDGEDATAAVRRRVESDD</sequence>
<dbReference type="Proteomes" id="UP001596408">
    <property type="component" value="Unassembled WGS sequence"/>
</dbReference>
<comment type="caution">
    <text evidence="1">The sequence shown here is derived from an EMBL/GenBank/DDBJ whole genome shotgun (WGS) entry which is preliminary data.</text>
</comment>
<evidence type="ECO:0000313" key="1">
    <source>
        <dbReference type="EMBL" id="MFC6823493.1"/>
    </source>
</evidence>
<protein>
    <submittedName>
        <fullName evidence="1">Uncharacterized protein</fullName>
    </submittedName>
</protein>
<evidence type="ECO:0000313" key="2">
    <source>
        <dbReference type="Proteomes" id="UP001596408"/>
    </source>
</evidence>
<keyword evidence="2" id="KW-1185">Reference proteome</keyword>
<reference evidence="1 2" key="1">
    <citation type="journal article" date="2019" name="Int. J. Syst. Evol. Microbiol.">
        <title>The Global Catalogue of Microorganisms (GCM) 10K type strain sequencing project: providing services to taxonomists for standard genome sequencing and annotation.</title>
        <authorList>
            <consortium name="The Broad Institute Genomics Platform"/>
            <consortium name="The Broad Institute Genome Sequencing Center for Infectious Disease"/>
            <person name="Wu L."/>
            <person name="Ma J."/>
        </authorList>
    </citation>
    <scope>NUCLEOTIDE SEQUENCE [LARGE SCALE GENOMIC DNA]</scope>
    <source>
        <strain evidence="1 2">YIM 94188</strain>
    </source>
</reference>
<gene>
    <name evidence="1" type="ORF">ACFQEV_00515</name>
</gene>
<proteinExistence type="predicted"/>
<dbReference type="AlphaFoldDB" id="A0ABD5TSE9"/>
<accession>A0ABD5TSE9</accession>